<feature type="transmembrane region" description="Helical" evidence="10">
    <location>
        <begin position="95"/>
        <end position="114"/>
    </location>
</feature>
<evidence type="ECO:0000256" key="5">
    <source>
        <dbReference type="ARBA" id="ARBA00022906"/>
    </source>
</evidence>
<feature type="region of interest" description="Disordered" evidence="9">
    <location>
        <begin position="195"/>
        <end position="219"/>
    </location>
</feature>
<dbReference type="Pfam" id="PF16916">
    <property type="entry name" value="ZT_dimer"/>
    <property type="match status" value="1"/>
</dbReference>
<keyword evidence="3" id="KW-0813">Transport</keyword>
<feature type="compositionally biased region" description="Basic residues" evidence="9">
    <location>
        <begin position="206"/>
        <end position="219"/>
    </location>
</feature>
<gene>
    <name evidence="13" type="ORF">LITE_LOCUS41585</name>
</gene>
<evidence type="ECO:0000259" key="11">
    <source>
        <dbReference type="Pfam" id="PF01545"/>
    </source>
</evidence>
<dbReference type="InterPro" id="IPR027470">
    <property type="entry name" value="Cation_efflux_CTD"/>
</dbReference>
<dbReference type="AlphaFoldDB" id="A0AAV0Q508"/>
<comment type="subcellular location">
    <subcellularLocation>
        <location evidence="1">Membrane</location>
        <topology evidence="1">Multi-pass membrane protein</topology>
    </subcellularLocation>
</comment>
<accession>A0AAV0Q508</accession>
<keyword evidence="5" id="KW-0862">Zinc</keyword>
<name>A0AAV0Q508_9ROSI</name>
<keyword evidence="4 10" id="KW-0812">Transmembrane</keyword>
<keyword evidence="7" id="KW-0406">Ion transport</keyword>
<evidence type="ECO:0000256" key="7">
    <source>
        <dbReference type="ARBA" id="ARBA00023065"/>
    </source>
</evidence>
<comment type="similarity">
    <text evidence="2">Belongs to the cation diffusion facilitator (CDF) transporter (TC 2.A.4) family. SLC30A subfamily.</text>
</comment>
<feature type="compositionally biased region" description="Basic and acidic residues" evidence="9">
    <location>
        <begin position="195"/>
        <end position="205"/>
    </location>
</feature>
<feature type="domain" description="Cation efflux protein cytoplasmic" evidence="12">
    <location>
        <begin position="316"/>
        <end position="389"/>
    </location>
</feature>
<dbReference type="Gene3D" id="1.20.1510.10">
    <property type="entry name" value="Cation efflux protein transmembrane domain"/>
    <property type="match status" value="1"/>
</dbReference>
<proteinExistence type="inferred from homology"/>
<organism evidence="13 14">
    <name type="scientific">Linum tenue</name>
    <dbReference type="NCBI Taxonomy" id="586396"/>
    <lineage>
        <taxon>Eukaryota</taxon>
        <taxon>Viridiplantae</taxon>
        <taxon>Streptophyta</taxon>
        <taxon>Embryophyta</taxon>
        <taxon>Tracheophyta</taxon>
        <taxon>Spermatophyta</taxon>
        <taxon>Magnoliopsida</taxon>
        <taxon>eudicotyledons</taxon>
        <taxon>Gunneridae</taxon>
        <taxon>Pentapetalae</taxon>
        <taxon>rosids</taxon>
        <taxon>fabids</taxon>
        <taxon>Malpighiales</taxon>
        <taxon>Linaceae</taxon>
        <taxon>Linum</taxon>
    </lineage>
</organism>
<evidence type="ECO:0000256" key="9">
    <source>
        <dbReference type="SAM" id="MobiDB-lite"/>
    </source>
</evidence>
<evidence type="ECO:0000256" key="3">
    <source>
        <dbReference type="ARBA" id="ARBA00022448"/>
    </source>
</evidence>
<evidence type="ECO:0000313" key="14">
    <source>
        <dbReference type="Proteomes" id="UP001154282"/>
    </source>
</evidence>
<feature type="transmembrane region" description="Helical" evidence="10">
    <location>
        <begin position="254"/>
        <end position="276"/>
    </location>
</feature>
<dbReference type="EMBL" id="CAMGYJ010000009">
    <property type="protein sequence ID" value="CAI0540206.1"/>
    <property type="molecule type" value="Genomic_DNA"/>
</dbReference>
<dbReference type="PANTHER" id="PTHR11562">
    <property type="entry name" value="CATION EFFLUX PROTEIN/ ZINC TRANSPORTER"/>
    <property type="match status" value="1"/>
</dbReference>
<keyword evidence="8 10" id="KW-0472">Membrane</keyword>
<protein>
    <submittedName>
        <fullName evidence="13">Uncharacterized protein</fullName>
    </submittedName>
</protein>
<evidence type="ECO:0000313" key="13">
    <source>
        <dbReference type="EMBL" id="CAI0540206.1"/>
    </source>
</evidence>
<dbReference type="GO" id="GO:0005886">
    <property type="term" value="C:plasma membrane"/>
    <property type="evidence" value="ECO:0007669"/>
    <property type="project" value="TreeGrafter"/>
</dbReference>
<sequence length="390" mass="43570">MEGYDEIPILSSDSQKDIEMVIPPNEKTISDVDSRPSSGCVCAFSKHVDDVHELEDRSKSAVKLSGLMIFYLMVMTVEIIGGVRANSLAVITDAAHLLTDVAGFAVSLFTVWASGWKTTSDQSFGFSRLEVLGALLSVQLIWLISGVLIYEAVNRILHKQAEVKGGLMFGIAAFGFIINLIMVIWLGHDHHGHAHDHGHGHAHDHGHSHHHHIHDHNKNHLPARKEDQVEESELDLVLGSPKKAKLLNINIQGAYLHVMADLIQSVGVMIAGAVIWAKPEWLIVDLICTLVFSTFVLFTTLPMLMDIFNILMERTPRDINLVRLENDLKCIRGVREIHDIHVWSMTVGKRILTCHVIAEPEASAREMVNRIKDHCEKMYGICHCTIQIEV</sequence>
<evidence type="ECO:0000259" key="12">
    <source>
        <dbReference type="Pfam" id="PF16916"/>
    </source>
</evidence>
<dbReference type="GO" id="GO:0005773">
    <property type="term" value="C:vacuole"/>
    <property type="evidence" value="ECO:0007669"/>
    <property type="project" value="TreeGrafter"/>
</dbReference>
<feature type="transmembrane region" description="Helical" evidence="10">
    <location>
        <begin position="283"/>
        <end position="305"/>
    </location>
</feature>
<dbReference type="NCBIfam" id="TIGR01297">
    <property type="entry name" value="CDF"/>
    <property type="match status" value="1"/>
</dbReference>
<dbReference type="SUPFAM" id="SSF160240">
    <property type="entry name" value="Cation efflux protein cytoplasmic domain-like"/>
    <property type="match status" value="1"/>
</dbReference>
<keyword evidence="5" id="KW-0864">Zinc transport</keyword>
<reference evidence="13" key="1">
    <citation type="submission" date="2022-08" db="EMBL/GenBank/DDBJ databases">
        <authorList>
            <person name="Gutierrez-Valencia J."/>
        </authorList>
    </citation>
    <scope>NUCLEOTIDE SEQUENCE</scope>
</reference>
<evidence type="ECO:0000256" key="1">
    <source>
        <dbReference type="ARBA" id="ARBA00004141"/>
    </source>
</evidence>
<dbReference type="InterPro" id="IPR002524">
    <property type="entry name" value="Cation_efflux"/>
</dbReference>
<evidence type="ECO:0000256" key="10">
    <source>
        <dbReference type="SAM" id="Phobius"/>
    </source>
</evidence>
<dbReference type="SUPFAM" id="SSF161111">
    <property type="entry name" value="Cation efflux protein transmembrane domain-like"/>
    <property type="match status" value="1"/>
</dbReference>
<dbReference type="InterPro" id="IPR058533">
    <property type="entry name" value="Cation_efflux_TM"/>
</dbReference>
<feature type="transmembrane region" description="Helical" evidence="10">
    <location>
        <begin position="165"/>
        <end position="186"/>
    </location>
</feature>
<feature type="transmembrane region" description="Helical" evidence="10">
    <location>
        <begin position="134"/>
        <end position="153"/>
    </location>
</feature>
<feature type="transmembrane region" description="Helical" evidence="10">
    <location>
        <begin position="64"/>
        <end position="83"/>
    </location>
</feature>
<evidence type="ECO:0000256" key="4">
    <source>
        <dbReference type="ARBA" id="ARBA00022692"/>
    </source>
</evidence>
<dbReference type="Proteomes" id="UP001154282">
    <property type="component" value="Unassembled WGS sequence"/>
</dbReference>
<dbReference type="InterPro" id="IPR036837">
    <property type="entry name" value="Cation_efflux_CTD_sf"/>
</dbReference>
<evidence type="ECO:0000256" key="6">
    <source>
        <dbReference type="ARBA" id="ARBA00022989"/>
    </source>
</evidence>
<dbReference type="Pfam" id="PF01545">
    <property type="entry name" value="Cation_efflux"/>
    <property type="match status" value="1"/>
</dbReference>
<dbReference type="InterPro" id="IPR050681">
    <property type="entry name" value="CDF/SLC30A"/>
</dbReference>
<dbReference type="PANTHER" id="PTHR11562:SF54">
    <property type="entry name" value="METAL TOLERANCE PROTEIN B"/>
    <property type="match status" value="1"/>
</dbReference>
<feature type="domain" description="Cation efflux protein transmembrane" evidence="11">
    <location>
        <begin position="69"/>
        <end position="312"/>
    </location>
</feature>
<keyword evidence="6 10" id="KW-1133">Transmembrane helix</keyword>
<dbReference type="InterPro" id="IPR027469">
    <property type="entry name" value="Cation_efflux_TMD_sf"/>
</dbReference>
<comment type="caution">
    <text evidence="13">The sequence shown here is derived from an EMBL/GenBank/DDBJ whole genome shotgun (WGS) entry which is preliminary data.</text>
</comment>
<keyword evidence="14" id="KW-1185">Reference proteome</keyword>
<dbReference type="GO" id="GO:0005385">
    <property type="term" value="F:zinc ion transmembrane transporter activity"/>
    <property type="evidence" value="ECO:0007669"/>
    <property type="project" value="TreeGrafter"/>
</dbReference>
<evidence type="ECO:0000256" key="8">
    <source>
        <dbReference type="ARBA" id="ARBA00023136"/>
    </source>
</evidence>
<evidence type="ECO:0000256" key="2">
    <source>
        <dbReference type="ARBA" id="ARBA00008873"/>
    </source>
</evidence>